<dbReference type="GeneID" id="70914983"/>
<dbReference type="Pfam" id="PF00932">
    <property type="entry name" value="LTD"/>
    <property type="match status" value="1"/>
</dbReference>
<feature type="region of interest" description="Disordered" evidence="1">
    <location>
        <begin position="815"/>
        <end position="856"/>
    </location>
</feature>
<proteinExistence type="predicted"/>
<dbReference type="InterPro" id="IPR036691">
    <property type="entry name" value="Endo/exonu/phosph_ase_sf"/>
</dbReference>
<keyword evidence="4" id="KW-0540">Nuclease</keyword>
<evidence type="ECO:0000313" key="5">
    <source>
        <dbReference type="Proteomes" id="UP000092741"/>
    </source>
</evidence>
<dbReference type="InterPro" id="IPR047971">
    <property type="entry name" value="ExeM-like"/>
</dbReference>
<dbReference type="GO" id="GO:0004519">
    <property type="term" value="F:endonuclease activity"/>
    <property type="evidence" value="ECO:0007669"/>
    <property type="project" value="UniProtKB-KW"/>
</dbReference>
<keyword evidence="4" id="KW-0255">Endonuclease</keyword>
<keyword evidence="5" id="KW-1185">Reference proteome</keyword>
<evidence type="ECO:0000313" key="4">
    <source>
        <dbReference type="EMBL" id="ANQ15593.1"/>
    </source>
</evidence>
<dbReference type="PANTHER" id="PTHR42834:SF1">
    <property type="entry name" value="ENDONUCLEASE_EXONUCLEASE_PHOSPHATASE FAMILY PROTEIN (AFU_ORTHOLOGUE AFUA_3G09210)"/>
    <property type="match status" value="1"/>
</dbReference>
<dbReference type="EMBL" id="CP016346">
    <property type="protein sequence ID" value="ANQ15593.1"/>
    <property type="molecule type" value="Genomic_DNA"/>
</dbReference>
<evidence type="ECO:0000256" key="1">
    <source>
        <dbReference type="SAM" id="MobiDB-lite"/>
    </source>
</evidence>
<sequence>MKKTLITLSVGLALSNVANAEVLITEYVEGGSYNKAIELYNNGSESVLLSNYTLARYKDGSEIPTQMLNLTGTLAPQELLVVQNSQAELSLSADVATIISSALVHNGGDAVALLNDGNVVDIVGDVPTTSGWGKDITLRRIGRSASTVFDESDWTSYAKDTFDGLGSLSDEGVDNTIPDATATTIMEIQGDAWSSPLIESGYESEGYYEVTGIVTAIQTSALGNDLPVGFFLQDQYGDGNENTSDAIFIRGDISGIEVGNTVTVQGKAYESYGWTQLIDTHVNNVEPTQITITPTPLRTMDTDDSFDFTLERHEGMLVELDEAADMHITRTFSFDYDAYRYNMMASYERVNLHMNQQNVAGSVEAAAKDNENKDRRIYIESFQKAANGVVPWYSDFLTESAVPMEDGTTTSDDYIRIDDTINGLQGVLGYSYSDFRLYVTNEATQDTFIHNNDRTSTPDLVDGDLRVATFNVLNYFNSPFGGAENPYGDNRGAETVDEFERQGDKIAKAIVAMDADIVGLMEIENNGFGEASAVAHLVNKINLLIEDESDQYSYVSSEDYDYVGTDAITNQVIFKPAKVTLDTYRLIEMPEQHATEGEDTDNYQRDAITPTFRINGTDETITVSVNHFKSKGSTCWEDVNLQNKQDVDGQGSCENFRVSAAQHLGTELAKIDGHKLILGDLNSYASEDPILLLTELPEGYSVTPARDTFIGDQKMDGAQPESLSQSFGYRNVIREWHPNSYSYSYDDTLGTLDYILADAETAENNVVAAIDWNINSPESTYVDYTTEYSGDLPKYSDIYRASDHDPAIVVLAFGNDDKHKPGKHPNHPNKHNKHKNKHNQSDNKNKPKKPWFQGGN</sequence>
<dbReference type="SUPFAM" id="SSF56219">
    <property type="entry name" value="DNase I-like"/>
    <property type="match status" value="1"/>
</dbReference>
<feature type="signal peptide" evidence="2">
    <location>
        <begin position="1"/>
        <end position="20"/>
    </location>
</feature>
<dbReference type="AlphaFoldDB" id="A0AAN1CYS0"/>
<feature type="domain" description="LTD" evidence="3">
    <location>
        <begin position="10"/>
        <end position="130"/>
    </location>
</feature>
<dbReference type="NCBIfam" id="NF033681">
    <property type="entry name" value="ExeM_NucH_DNase"/>
    <property type="match status" value="1"/>
</dbReference>
<keyword evidence="4" id="KW-0378">Hydrolase</keyword>
<dbReference type="Pfam" id="PF03372">
    <property type="entry name" value="Exo_endo_phos"/>
    <property type="match status" value="1"/>
</dbReference>
<feature type="chain" id="PRO_5042969838" evidence="2">
    <location>
        <begin position="21"/>
        <end position="856"/>
    </location>
</feature>
<dbReference type="Proteomes" id="UP000092741">
    <property type="component" value="Chromosome 2"/>
</dbReference>
<name>A0AAN1CYS0_VIBNA</name>
<keyword evidence="2" id="KW-0732">Signal</keyword>
<accession>A0AAN1CYS0</accession>
<reference evidence="4 5" key="1">
    <citation type="submission" date="2016-07" db="EMBL/GenBank/DDBJ databases">
        <title>Developing Vibrio natriegens as a novel, fast-growing host for biotechnology.</title>
        <authorList>
            <person name="Weinstock M.T."/>
            <person name="Hesek E.D."/>
            <person name="Wilson C.M."/>
            <person name="Gibson D.G."/>
        </authorList>
    </citation>
    <scope>NUCLEOTIDE SEQUENCE [LARGE SCALE GENOMIC DNA]</scope>
    <source>
        <strain evidence="4 5">ATCC 14048</strain>
    </source>
</reference>
<organism evidence="4 5">
    <name type="scientific">Vibrio natriegens NBRC 15636 = ATCC 14048 = DSM 759</name>
    <dbReference type="NCBI Taxonomy" id="1219067"/>
    <lineage>
        <taxon>Bacteria</taxon>
        <taxon>Pseudomonadati</taxon>
        <taxon>Pseudomonadota</taxon>
        <taxon>Gammaproteobacteria</taxon>
        <taxon>Vibrionales</taxon>
        <taxon>Vibrionaceae</taxon>
        <taxon>Vibrio</taxon>
    </lineage>
</organism>
<dbReference type="InterPro" id="IPR001322">
    <property type="entry name" value="Lamin_tail_dom"/>
</dbReference>
<dbReference type="CDD" id="cd04486">
    <property type="entry name" value="YhcR_OBF_like"/>
    <property type="match status" value="1"/>
</dbReference>
<dbReference type="RefSeq" id="WP_020333825.1">
    <property type="nucleotide sequence ID" value="NZ_ATFJ01000012.1"/>
</dbReference>
<dbReference type="InterPro" id="IPR036415">
    <property type="entry name" value="Lamin_tail_dom_sf"/>
</dbReference>
<protein>
    <submittedName>
        <fullName evidence="4">Endonuclease/exonuclease/phosphatase</fullName>
    </submittedName>
</protein>
<feature type="compositionally biased region" description="Basic residues" evidence="1">
    <location>
        <begin position="820"/>
        <end position="838"/>
    </location>
</feature>
<evidence type="ECO:0000256" key="2">
    <source>
        <dbReference type="SAM" id="SignalP"/>
    </source>
</evidence>
<dbReference type="Gene3D" id="3.60.10.10">
    <property type="entry name" value="Endonuclease/exonuclease/phosphatase"/>
    <property type="match status" value="1"/>
</dbReference>
<dbReference type="PROSITE" id="PS51841">
    <property type="entry name" value="LTD"/>
    <property type="match status" value="1"/>
</dbReference>
<evidence type="ECO:0000259" key="3">
    <source>
        <dbReference type="PROSITE" id="PS51841"/>
    </source>
</evidence>
<dbReference type="InterPro" id="IPR005135">
    <property type="entry name" value="Endo/exonuclease/phosphatase"/>
</dbReference>
<dbReference type="PANTHER" id="PTHR42834">
    <property type="entry name" value="ENDONUCLEASE/EXONUCLEASE/PHOSPHATASE FAMILY PROTEIN (AFU_ORTHOLOGUE AFUA_3G09210)"/>
    <property type="match status" value="1"/>
</dbReference>
<dbReference type="SUPFAM" id="SSF74853">
    <property type="entry name" value="Lamin A/C globular tail domain"/>
    <property type="match status" value="1"/>
</dbReference>
<gene>
    <name evidence="4" type="ORF">BA890_23130</name>
</gene>